<evidence type="ECO:0000313" key="1">
    <source>
        <dbReference type="EMBL" id="OJJ49021.1"/>
    </source>
</evidence>
<name>A0A1L9SPK4_9EURO</name>
<protein>
    <submittedName>
        <fullName evidence="1">Uncharacterized protein</fullName>
    </submittedName>
</protein>
<accession>A0A1L9SPK4</accession>
<proteinExistence type="predicted"/>
<reference evidence="2" key="1">
    <citation type="journal article" date="2017" name="Genome Biol.">
        <title>Comparative genomics reveals high biological diversity and specific adaptations in the industrially and medically important fungal genus Aspergillus.</title>
        <authorList>
            <person name="de Vries R.P."/>
            <person name="Riley R."/>
            <person name="Wiebenga A."/>
            <person name="Aguilar-Osorio G."/>
            <person name="Amillis S."/>
            <person name="Uchima C.A."/>
            <person name="Anderluh G."/>
            <person name="Asadollahi M."/>
            <person name="Askin M."/>
            <person name="Barry K."/>
            <person name="Battaglia E."/>
            <person name="Bayram O."/>
            <person name="Benocci T."/>
            <person name="Braus-Stromeyer S.A."/>
            <person name="Caldana C."/>
            <person name="Canovas D."/>
            <person name="Cerqueira G.C."/>
            <person name="Chen F."/>
            <person name="Chen W."/>
            <person name="Choi C."/>
            <person name="Clum A."/>
            <person name="Dos Santos R.A."/>
            <person name="Damasio A.R."/>
            <person name="Diallinas G."/>
            <person name="Emri T."/>
            <person name="Fekete E."/>
            <person name="Flipphi M."/>
            <person name="Freyberg S."/>
            <person name="Gallo A."/>
            <person name="Gournas C."/>
            <person name="Habgood R."/>
            <person name="Hainaut M."/>
            <person name="Harispe M.L."/>
            <person name="Henrissat B."/>
            <person name="Hilden K.S."/>
            <person name="Hope R."/>
            <person name="Hossain A."/>
            <person name="Karabika E."/>
            <person name="Karaffa L."/>
            <person name="Karanyi Z."/>
            <person name="Krasevec N."/>
            <person name="Kuo A."/>
            <person name="Kusch H."/>
            <person name="LaButti K."/>
            <person name="Lagendijk E.L."/>
            <person name="Lapidus A."/>
            <person name="Levasseur A."/>
            <person name="Lindquist E."/>
            <person name="Lipzen A."/>
            <person name="Logrieco A.F."/>
            <person name="MacCabe A."/>
            <person name="Maekelae M.R."/>
            <person name="Malavazi I."/>
            <person name="Melin P."/>
            <person name="Meyer V."/>
            <person name="Mielnichuk N."/>
            <person name="Miskei M."/>
            <person name="Molnar A.P."/>
            <person name="Mule G."/>
            <person name="Ngan C.Y."/>
            <person name="Orejas M."/>
            <person name="Orosz E."/>
            <person name="Ouedraogo J.P."/>
            <person name="Overkamp K.M."/>
            <person name="Park H.-S."/>
            <person name="Perrone G."/>
            <person name="Piumi F."/>
            <person name="Punt P.J."/>
            <person name="Ram A.F."/>
            <person name="Ramon A."/>
            <person name="Rauscher S."/>
            <person name="Record E."/>
            <person name="Riano-Pachon D.M."/>
            <person name="Robert V."/>
            <person name="Roehrig J."/>
            <person name="Ruller R."/>
            <person name="Salamov A."/>
            <person name="Salih N.S."/>
            <person name="Samson R.A."/>
            <person name="Sandor E."/>
            <person name="Sanguinetti M."/>
            <person name="Schuetze T."/>
            <person name="Sepcic K."/>
            <person name="Shelest E."/>
            <person name="Sherlock G."/>
            <person name="Sophianopoulou V."/>
            <person name="Squina F.M."/>
            <person name="Sun H."/>
            <person name="Susca A."/>
            <person name="Todd R.B."/>
            <person name="Tsang A."/>
            <person name="Unkles S.E."/>
            <person name="van de Wiele N."/>
            <person name="van Rossen-Uffink D."/>
            <person name="Oliveira J.V."/>
            <person name="Vesth T.C."/>
            <person name="Visser J."/>
            <person name="Yu J.-H."/>
            <person name="Zhou M."/>
            <person name="Andersen M.R."/>
            <person name="Archer D.B."/>
            <person name="Baker S.E."/>
            <person name="Benoit I."/>
            <person name="Brakhage A.A."/>
            <person name="Braus G.H."/>
            <person name="Fischer R."/>
            <person name="Frisvad J.C."/>
            <person name="Goldman G.H."/>
            <person name="Houbraken J."/>
            <person name="Oakley B."/>
            <person name="Pocsi I."/>
            <person name="Scazzocchio C."/>
            <person name="Seiboth B."/>
            <person name="vanKuyk P.A."/>
            <person name="Wortman J."/>
            <person name="Dyer P.S."/>
            <person name="Grigoriev I.V."/>
        </authorList>
    </citation>
    <scope>NUCLEOTIDE SEQUENCE [LARGE SCALE GENOMIC DNA]</scope>
    <source>
        <strain evidence="2">CBS 506.65</strain>
    </source>
</reference>
<organism evidence="1 2">
    <name type="scientific">Penicilliopsis zonata CBS 506.65</name>
    <dbReference type="NCBI Taxonomy" id="1073090"/>
    <lineage>
        <taxon>Eukaryota</taxon>
        <taxon>Fungi</taxon>
        <taxon>Dikarya</taxon>
        <taxon>Ascomycota</taxon>
        <taxon>Pezizomycotina</taxon>
        <taxon>Eurotiomycetes</taxon>
        <taxon>Eurotiomycetidae</taxon>
        <taxon>Eurotiales</taxon>
        <taxon>Aspergillaceae</taxon>
        <taxon>Penicilliopsis</taxon>
    </lineage>
</organism>
<sequence length="75" mass="8181">ASLKAPSRCSCWLLASVCGEKRETNWKSPHGLLQEAPAGAPSRSLTNVTTPPILQPQRRLLPLLHPQPCCRRLAA</sequence>
<dbReference type="VEuPathDB" id="FungiDB:ASPZODRAFT_157509"/>
<dbReference type="Proteomes" id="UP000184188">
    <property type="component" value="Unassembled WGS sequence"/>
</dbReference>
<keyword evidence="2" id="KW-1185">Reference proteome</keyword>
<evidence type="ECO:0000313" key="2">
    <source>
        <dbReference type="Proteomes" id="UP000184188"/>
    </source>
</evidence>
<feature type="non-terminal residue" evidence="1">
    <location>
        <position position="1"/>
    </location>
</feature>
<dbReference type="GeneID" id="34612777"/>
<dbReference type="RefSeq" id="XP_022583531.1">
    <property type="nucleotide sequence ID" value="XM_022726313.1"/>
</dbReference>
<gene>
    <name evidence="1" type="ORF">ASPZODRAFT_157509</name>
</gene>
<dbReference type="AlphaFoldDB" id="A0A1L9SPK4"/>
<dbReference type="EMBL" id="KV878338">
    <property type="protein sequence ID" value="OJJ49021.1"/>
    <property type="molecule type" value="Genomic_DNA"/>
</dbReference>